<protein>
    <submittedName>
        <fullName evidence="1">Unannotated protein</fullName>
    </submittedName>
</protein>
<dbReference type="AlphaFoldDB" id="A0A6J7J6K1"/>
<organism evidence="1">
    <name type="scientific">freshwater metagenome</name>
    <dbReference type="NCBI Taxonomy" id="449393"/>
    <lineage>
        <taxon>unclassified sequences</taxon>
        <taxon>metagenomes</taxon>
        <taxon>ecological metagenomes</taxon>
    </lineage>
</organism>
<name>A0A6J7J6K1_9ZZZZ</name>
<sequence>MPGRTLGSTAPIMPAGSPVLEDSLTVSGSRHHPVTLAIPAGGAGESGVVVAGPVAGSHPRFTQISEPASVLSGVSTQ</sequence>
<dbReference type="EMBL" id="CAFBNB010000230">
    <property type="protein sequence ID" value="CAB4939008.1"/>
    <property type="molecule type" value="Genomic_DNA"/>
</dbReference>
<proteinExistence type="predicted"/>
<accession>A0A6J7J6K1</accession>
<gene>
    <name evidence="1" type="ORF">UFOPK3720_01168</name>
</gene>
<evidence type="ECO:0000313" key="1">
    <source>
        <dbReference type="EMBL" id="CAB4939008.1"/>
    </source>
</evidence>
<reference evidence="1" key="1">
    <citation type="submission" date="2020-05" db="EMBL/GenBank/DDBJ databases">
        <authorList>
            <person name="Chiriac C."/>
            <person name="Salcher M."/>
            <person name="Ghai R."/>
            <person name="Kavagutti S V."/>
        </authorList>
    </citation>
    <scope>NUCLEOTIDE SEQUENCE</scope>
</reference>